<dbReference type="Proteomes" id="UP000283269">
    <property type="component" value="Unassembled WGS sequence"/>
</dbReference>
<dbReference type="EMBL" id="NHYD01003124">
    <property type="protein sequence ID" value="PPQ82548.1"/>
    <property type="molecule type" value="Genomic_DNA"/>
</dbReference>
<accession>A0A409WVK1</accession>
<feature type="region of interest" description="Disordered" evidence="1">
    <location>
        <begin position="190"/>
        <end position="282"/>
    </location>
</feature>
<feature type="region of interest" description="Disordered" evidence="1">
    <location>
        <begin position="1"/>
        <end position="34"/>
    </location>
</feature>
<feature type="compositionally biased region" description="Polar residues" evidence="1">
    <location>
        <begin position="9"/>
        <end position="22"/>
    </location>
</feature>
<protein>
    <recommendedName>
        <fullName evidence="4">Protein kinase domain-containing protein</fullName>
    </recommendedName>
</protein>
<dbReference type="AlphaFoldDB" id="A0A409WVK1"/>
<feature type="compositionally biased region" description="Low complexity" evidence="1">
    <location>
        <begin position="204"/>
        <end position="218"/>
    </location>
</feature>
<sequence>MLSHPDPISESSGTCAQTSPSLSPGIPNPTIPFNPGPSEYPASVQWTSLEGSNISGHLDQKETATYWLAAEHARQHAESCKSQIAAVFNRHGIQKHQYIIFTGFDEYLVKNSGGYLEQIHIITSADLGDMSLLPDLGMIFSPYSAILFTPSTAHEIPVYKTDGSMWQWDELVYHTAKQFNIDRLQGDPQCSTTIDSGTHPPIIGLSHSSSGSTSSDGSPTVNENNTGGASTNEKGNGKKKADISEGDGTQDDATDTDDSESNPESDPESNPESNPKSRGEGNVVINIVSEIYSNDQQMKERKEGDFQKLSMRGAFSVKASNKESKMPSVDVKFADLRFGSKRNAGNTGYNQYHLRVEVASGAQTADITGILPRRTSAFDRAIKDSSSTKTIKSGGFNFSCGMKGIEPSGTVGMNGTTSSERSHGLERTRFLDQIAETSSDGSTCWDFTIDDPSAQEYGIHLPDDRLPSVNFRFPATPLPSRLSVAIASFWSLVTSKGQSQSWISKLFHREVSHETKDMPVYSNLCQVVIVGVSPRIKGEHQHKTKMYVNSGNAAMDYYSRTECISPPTSDVDSIPTLQTLDPITTAALDGFVAGEDGNLTERKAFWNSPNTVQWFKQHGHTLYQSPSEVACTKPEYPNTYYNLSNTESPGDHCLYLSQGKVAFAQNSLNVHVAIKIVRAETDEYRILQFLSQQKLETLKENCIIPVLDVFPVEGFWFAVMPRPSL</sequence>
<feature type="compositionally biased region" description="Polar residues" evidence="1">
    <location>
        <begin position="219"/>
        <end position="234"/>
    </location>
</feature>
<proteinExistence type="predicted"/>
<evidence type="ECO:0000313" key="3">
    <source>
        <dbReference type="Proteomes" id="UP000283269"/>
    </source>
</evidence>
<feature type="compositionally biased region" description="Acidic residues" evidence="1">
    <location>
        <begin position="244"/>
        <end position="269"/>
    </location>
</feature>
<reference evidence="2 3" key="1">
    <citation type="journal article" date="2018" name="Evol. Lett.">
        <title>Horizontal gene cluster transfer increased hallucinogenic mushroom diversity.</title>
        <authorList>
            <person name="Reynolds H.T."/>
            <person name="Vijayakumar V."/>
            <person name="Gluck-Thaler E."/>
            <person name="Korotkin H.B."/>
            <person name="Matheny P.B."/>
            <person name="Slot J.C."/>
        </authorList>
    </citation>
    <scope>NUCLEOTIDE SEQUENCE [LARGE SCALE GENOMIC DNA]</scope>
    <source>
        <strain evidence="2 3">2631</strain>
    </source>
</reference>
<evidence type="ECO:0000313" key="2">
    <source>
        <dbReference type="EMBL" id="PPQ82548.1"/>
    </source>
</evidence>
<comment type="caution">
    <text evidence="2">The sequence shown here is derived from an EMBL/GenBank/DDBJ whole genome shotgun (WGS) entry which is preliminary data.</text>
</comment>
<dbReference type="OrthoDB" id="3067933at2759"/>
<keyword evidence="3" id="KW-1185">Reference proteome</keyword>
<evidence type="ECO:0008006" key="4">
    <source>
        <dbReference type="Google" id="ProtNLM"/>
    </source>
</evidence>
<gene>
    <name evidence="2" type="ORF">CVT25_007157</name>
</gene>
<evidence type="ECO:0000256" key="1">
    <source>
        <dbReference type="SAM" id="MobiDB-lite"/>
    </source>
</evidence>
<organism evidence="2 3">
    <name type="scientific">Psilocybe cyanescens</name>
    <dbReference type="NCBI Taxonomy" id="93625"/>
    <lineage>
        <taxon>Eukaryota</taxon>
        <taxon>Fungi</taxon>
        <taxon>Dikarya</taxon>
        <taxon>Basidiomycota</taxon>
        <taxon>Agaricomycotina</taxon>
        <taxon>Agaricomycetes</taxon>
        <taxon>Agaricomycetidae</taxon>
        <taxon>Agaricales</taxon>
        <taxon>Agaricineae</taxon>
        <taxon>Strophariaceae</taxon>
        <taxon>Psilocybe</taxon>
    </lineage>
</organism>
<name>A0A409WVK1_PSICY</name>
<dbReference type="InParanoid" id="A0A409WVK1"/>